<dbReference type="InterPro" id="IPR036249">
    <property type="entry name" value="Thioredoxin-like_sf"/>
</dbReference>
<evidence type="ECO:0000256" key="4">
    <source>
        <dbReference type="ARBA" id="ARBA00023284"/>
    </source>
</evidence>
<keyword evidence="8" id="KW-1185">Reference proteome</keyword>
<evidence type="ECO:0000256" key="3">
    <source>
        <dbReference type="ARBA" id="ARBA00023157"/>
    </source>
</evidence>
<name>A0ABW8NCX9_9GAMM</name>
<dbReference type="InterPro" id="IPR050553">
    <property type="entry name" value="Thioredoxin_ResA/DsbE_sf"/>
</dbReference>
<keyword evidence="4" id="KW-0676">Redox-active center</keyword>
<feature type="chain" id="PRO_5046795557" evidence="5">
    <location>
        <begin position="26"/>
        <end position="172"/>
    </location>
</feature>
<protein>
    <submittedName>
        <fullName evidence="7">TlpA disulfide reductase family protein</fullName>
    </submittedName>
</protein>
<dbReference type="Proteomes" id="UP001620597">
    <property type="component" value="Unassembled WGS sequence"/>
</dbReference>
<evidence type="ECO:0000313" key="7">
    <source>
        <dbReference type="EMBL" id="MFK4750799.1"/>
    </source>
</evidence>
<feature type="domain" description="Thioredoxin" evidence="6">
    <location>
        <begin position="19"/>
        <end position="151"/>
    </location>
</feature>
<evidence type="ECO:0000256" key="1">
    <source>
        <dbReference type="ARBA" id="ARBA00004196"/>
    </source>
</evidence>
<reference evidence="7 8" key="1">
    <citation type="submission" date="2024-03" db="EMBL/GenBank/DDBJ databases">
        <title>High-quality draft genome sequence of Oceanobacter sp. wDCs-4.</title>
        <authorList>
            <person name="Dong C."/>
        </authorList>
    </citation>
    <scope>NUCLEOTIDE SEQUENCE [LARGE SCALE GENOMIC DNA]</scope>
    <source>
        <strain evidence="8">wDCs-4</strain>
    </source>
</reference>
<dbReference type="PANTHER" id="PTHR42852">
    <property type="entry name" value="THIOL:DISULFIDE INTERCHANGE PROTEIN DSBE"/>
    <property type="match status" value="1"/>
</dbReference>
<comment type="caution">
    <text evidence="7">The sequence shown here is derived from an EMBL/GenBank/DDBJ whole genome shotgun (WGS) entry which is preliminary data.</text>
</comment>
<proteinExistence type="predicted"/>
<dbReference type="CDD" id="cd02966">
    <property type="entry name" value="TlpA_like_family"/>
    <property type="match status" value="1"/>
</dbReference>
<evidence type="ECO:0000256" key="2">
    <source>
        <dbReference type="ARBA" id="ARBA00022748"/>
    </source>
</evidence>
<accession>A0ABW8NCX9</accession>
<evidence type="ECO:0000256" key="5">
    <source>
        <dbReference type="SAM" id="SignalP"/>
    </source>
</evidence>
<evidence type="ECO:0000313" key="8">
    <source>
        <dbReference type="Proteomes" id="UP001620597"/>
    </source>
</evidence>
<evidence type="ECO:0000259" key="6">
    <source>
        <dbReference type="PROSITE" id="PS51352"/>
    </source>
</evidence>
<keyword evidence="3" id="KW-1015">Disulfide bond</keyword>
<dbReference type="PROSITE" id="PS00194">
    <property type="entry name" value="THIOREDOXIN_1"/>
    <property type="match status" value="1"/>
</dbReference>
<dbReference type="SUPFAM" id="SSF52833">
    <property type="entry name" value="Thioredoxin-like"/>
    <property type="match status" value="1"/>
</dbReference>
<dbReference type="RefSeq" id="WP_369855314.1">
    <property type="nucleotide sequence ID" value="NZ_JBBKTX010000001.1"/>
</dbReference>
<sequence>MLKLLLMLMLTLASATHALQSPAHAPEFSGTSLVGTAIRYQPGAPTLLVFWASWCPTCMKELPDMITLTNSNPWLTVVGVNLDRTAANGLAVVEQRGIPYASVKDGELTIADQYQVRGTPTLVVINASGNIIQITHHLNDELRAALAAIQPAAQPAIPTPANAQQTVQPTSK</sequence>
<keyword evidence="2" id="KW-0201">Cytochrome c-type biogenesis</keyword>
<dbReference type="PROSITE" id="PS51352">
    <property type="entry name" value="THIOREDOXIN_2"/>
    <property type="match status" value="1"/>
</dbReference>
<dbReference type="Gene3D" id="3.40.30.10">
    <property type="entry name" value="Glutaredoxin"/>
    <property type="match status" value="1"/>
</dbReference>
<dbReference type="PANTHER" id="PTHR42852:SF6">
    <property type="entry name" value="THIOL:DISULFIDE INTERCHANGE PROTEIN DSBE"/>
    <property type="match status" value="1"/>
</dbReference>
<gene>
    <name evidence="7" type="ORF">WG929_00115</name>
</gene>
<feature type="signal peptide" evidence="5">
    <location>
        <begin position="1"/>
        <end position="25"/>
    </location>
</feature>
<dbReference type="InterPro" id="IPR000866">
    <property type="entry name" value="AhpC/TSA"/>
</dbReference>
<organism evidence="7 8">
    <name type="scientific">Oceanobacter antarcticus</name>
    <dbReference type="NCBI Taxonomy" id="3133425"/>
    <lineage>
        <taxon>Bacteria</taxon>
        <taxon>Pseudomonadati</taxon>
        <taxon>Pseudomonadota</taxon>
        <taxon>Gammaproteobacteria</taxon>
        <taxon>Oceanospirillales</taxon>
        <taxon>Oceanospirillaceae</taxon>
        <taxon>Oceanobacter</taxon>
    </lineage>
</organism>
<comment type="subcellular location">
    <subcellularLocation>
        <location evidence="1">Cell envelope</location>
    </subcellularLocation>
</comment>
<dbReference type="EMBL" id="JBBKTX010000001">
    <property type="protein sequence ID" value="MFK4750799.1"/>
    <property type="molecule type" value="Genomic_DNA"/>
</dbReference>
<dbReference type="Pfam" id="PF00578">
    <property type="entry name" value="AhpC-TSA"/>
    <property type="match status" value="1"/>
</dbReference>
<dbReference type="InterPro" id="IPR017937">
    <property type="entry name" value="Thioredoxin_CS"/>
</dbReference>
<dbReference type="InterPro" id="IPR013766">
    <property type="entry name" value="Thioredoxin_domain"/>
</dbReference>
<keyword evidence="5" id="KW-0732">Signal</keyword>